<evidence type="ECO:0000256" key="1">
    <source>
        <dbReference type="ARBA" id="ARBA00009995"/>
    </source>
</evidence>
<dbReference type="PANTHER" id="PTHR48044">
    <property type="entry name" value="GLYCOSYLTRANSFERASE"/>
    <property type="match status" value="1"/>
</dbReference>
<dbReference type="Pfam" id="PF26168">
    <property type="entry name" value="Glyco_transf_N"/>
    <property type="match status" value="1"/>
</dbReference>
<dbReference type="EMBL" id="JACBKZ010000007">
    <property type="protein sequence ID" value="KAF5946576.1"/>
    <property type="molecule type" value="Genomic_DNA"/>
</dbReference>
<evidence type="ECO:0000313" key="3">
    <source>
        <dbReference type="EMBL" id="KAF5946576.1"/>
    </source>
</evidence>
<feature type="non-terminal residue" evidence="3">
    <location>
        <position position="216"/>
    </location>
</feature>
<keyword evidence="4" id="KW-1185">Reference proteome</keyword>
<dbReference type="SUPFAM" id="SSF53756">
    <property type="entry name" value="UDP-Glycosyltransferase/glycogen phosphorylase"/>
    <property type="match status" value="1"/>
</dbReference>
<evidence type="ECO:0000259" key="2">
    <source>
        <dbReference type="Pfam" id="PF26168"/>
    </source>
</evidence>
<protein>
    <recommendedName>
        <fullName evidence="2">Glycosyltransferase N-terminal domain-containing protein</fullName>
    </recommendedName>
</protein>
<comment type="similarity">
    <text evidence="1">Belongs to the UDP-glycosyltransferase family.</text>
</comment>
<dbReference type="GO" id="GO:1901135">
    <property type="term" value="P:carbohydrate derivative metabolic process"/>
    <property type="evidence" value="ECO:0007669"/>
    <property type="project" value="UniProtKB-ARBA"/>
</dbReference>
<dbReference type="AlphaFoldDB" id="A0A7J7H4C5"/>
<organism evidence="3 4">
    <name type="scientific">Camellia sinensis</name>
    <name type="common">Tea plant</name>
    <name type="synonym">Thea sinensis</name>
    <dbReference type="NCBI Taxonomy" id="4442"/>
    <lineage>
        <taxon>Eukaryota</taxon>
        <taxon>Viridiplantae</taxon>
        <taxon>Streptophyta</taxon>
        <taxon>Embryophyta</taxon>
        <taxon>Tracheophyta</taxon>
        <taxon>Spermatophyta</taxon>
        <taxon>Magnoliopsida</taxon>
        <taxon>eudicotyledons</taxon>
        <taxon>Gunneridae</taxon>
        <taxon>Pentapetalae</taxon>
        <taxon>asterids</taxon>
        <taxon>Ericales</taxon>
        <taxon>Theaceae</taxon>
        <taxon>Camellia</taxon>
    </lineage>
</organism>
<evidence type="ECO:0000313" key="4">
    <source>
        <dbReference type="Proteomes" id="UP000593564"/>
    </source>
</evidence>
<reference evidence="4" key="1">
    <citation type="journal article" date="2020" name="Nat. Commun.">
        <title>Genome assembly of wild tea tree DASZ reveals pedigree and selection history of tea varieties.</title>
        <authorList>
            <person name="Zhang W."/>
            <person name="Zhang Y."/>
            <person name="Qiu H."/>
            <person name="Guo Y."/>
            <person name="Wan H."/>
            <person name="Zhang X."/>
            <person name="Scossa F."/>
            <person name="Alseekh S."/>
            <person name="Zhang Q."/>
            <person name="Wang P."/>
            <person name="Xu L."/>
            <person name="Schmidt M.H."/>
            <person name="Jia X."/>
            <person name="Li D."/>
            <person name="Zhu A."/>
            <person name="Guo F."/>
            <person name="Chen W."/>
            <person name="Ni D."/>
            <person name="Usadel B."/>
            <person name="Fernie A.R."/>
            <person name="Wen W."/>
        </authorList>
    </citation>
    <scope>NUCLEOTIDE SEQUENCE [LARGE SCALE GENOMIC DNA]</scope>
    <source>
        <strain evidence="4">cv. G240</strain>
    </source>
</reference>
<proteinExistence type="inferred from homology"/>
<dbReference type="Proteomes" id="UP000593564">
    <property type="component" value="Unassembled WGS sequence"/>
</dbReference>
<dbReference type="InterPro" id="IPR058980">
    <property type="entry name" value="Glyco_transf_N"/>
</dbReference>
<accession>A0A7J7H4C5</accession>
<comment type="caution">
    <text evidence="3">The sequence shown here is derived from an EMBL/GenBank/DDBJ whole genome shotgun (WGS) entry which is preliminary data.</text>
</comment>
<sequence length="216" mass="25353">VIGTHSFLAFIKLQIEPTTATEVYHFPYISSNKRVQPHLERKRETMDNRERKINVLMLPWLAHGHTSPFLELAKKLTHRNFHIYFCSTPIILNSIKKNLDHNNNYNSLSIKLVEFHPPSSLDLPPHYHTTNGLPTHLMTTLRTTFDMSGPIFSDILKTLNPDLKLGKLFLFKEIFFRGFKTLMSCNMVESSVEEVRKDKYRYLEAMKQSCEIFFFF</sequence>
<dbReference type="GO" id="GO:0008194">
    <property type="term" value="F:UDP-glycosyltransferase activity"/>
    <property type="evidence" value="ECO:0007669"/>
    <property type="project" value="UniProtKB-ARBA"/>
</dbReference>
<name>A0A7J7H4C5_CAMSI</name>
<dbReference type="PANTHER" id="PTHR48044:SF29">
    <property type="entry name" value="GLYCOSYLTRANSFERASE"/>
    <property type="match status" value="1"/>
</dbReference>
<feature type="domain" description="Glycosyltransferase N-terminal" evidence="2">
    <location>
        <begin position="52"/>
        <end position="159"/>
    </location>
</feature>
<reference evidence="3 4" key="2">
    <citation type="submission" date="2020-07" db="EMBL/GenBank/DDBJ databases">
        <title>Genome assembly of wild tea tree DASZ reveals pedigree and selection history of tea varieties.</title>
        <authorList>
            <person name="Zhang W."/>
        </authorList>
    </citation>
    <scope>NUCLEOTIDE SEQUENCE [LARGE SCALE GENOMIC DNA]</scope>
    <source>
        <strain evidence="4">cv. G240</strain>
        <tissue evidence="3">Leaf</tissue>
    </source>
</reference>
<dbReference type="Gene3D" id="3.40.50.2000">
    <property type="entry name" value="Glycogen Phosphorylase B"/>
    <property type="match status" value="1"/>
</dbReference>
<gene>
    <name evidence="3" type="ORF">HYC85_016804</name>
</gene>